<reference evidence="1" key="1">
    <citation type="journal article" date="2020" name="Stud. Mycol.">
        <title>101 Dothideomycetes genomes: a test case for predicting lifestyles and emergence of pathogens.</title>
        <authorList>
            <person name="Haridas S."/>
            <person name="Albert R."/>
            <person name="Binder M."/>
            <person name="Bloem J."/>
            <person name="Labutti K."/>
            <person name="Salamov A."/>
            <person name="Andreopoulos B."/>
            <person name="Baker S."/>
            <person name="Barry K."/>
            <person name="Bills G."/>
            <person name="Bluhm B."/>
            <person name="Cannon C."/>
            <person name="Castanera R."/>
            <person name="Culley D."/>
            <person name="Daum C."/>
            <person name="Ezra D."/>
            <person name="Gonzalez J."/>
            <person name="Henrissat B."/>
            <person name="Kuo A."/>
            <person name="Liang C."/>
            <person name="Lipzen A."/>
            <person name="Lutzoni F."/>
            <person name="Magnuson J."/>
            <person name="Mondo S."/>
            <person name="Nolan M."/>
            <person name="Ohm R."/>
            <person name="Pangilinan J."/>
            <person name="Park H.-J."/>
            <person name="Ramirez L."/>
            <person name="Alfaro M."/>
            <person name="Sun H."/>
            <person name="Tritt A."/>
            <person name="Yoshinaga Y."/>
            <person name="Zwiers L.-H."/>
            <person name="Turgeon B."/>
            <person name="Goodwin S."/>
            <person name="Spatafora J."/>
            <person name="Crous P."/>
            <person name="Grigoriev I."/>
        </authorList>
    </citation>
    <scope>NUCLEOTIDE SEQUENCE</scope>
    <source>
        <strain evidence="1">CBS 121410</strain>
    </source>
</reference>
<comment type="caution">
    <text evidence="1">The sequence shown here is derived from an EMBL/GenBank/DDBJ whole genome shotgun (WGS) entry which is preliminary data.</text>
</comment>
<protein>
    <submittedName>
        <fullName evidence="1">Uncharacterized protein</fullName>
    </submittedName>
</protein>
<gene>
    <name evidence="1" type="ORF">K490DRAFT_61906</name>
</gene>
<sequence length="565" mass="63675">MRFRRTLPARVSPVHLQAEISVLICADWENAIAQSLQRLAHTFIVAPTPADTALPQQYGFLDTTTKKIIRPIRHSPTCKISSNEVRTASRLRPLRHIHLPAFLRYDGLGLDGLIGHIHGHRTDVVKLWPVVKVGVEQSHDRNLAKCCFPSTVNSFVHRRLHVSIPPLHYNSRFDLIMEAALTTIVYILGPEDPSFSQRMRADDCPSEGTKAQRARPPHLLRFCSCTYTRTGCGRLPISPPTPLPPLTAHVALIKPIEWSSYSTGPHTVDDHGTLDAMMGGGCRSFGQARCAAYFNPFEEVHEDFISKTSGEERSIPLALEPQTWLTRPVIRMFCGAALLPVLAHLCGLIKAHHPDGIAIPPICSTPSAPPNSHSCMRLHPPAGFQLANYIPTSWSHNNPSRHTYWSFSTRSESSAGIHEHNRNEAQNAYLVLRGKSVLLLPREHEAWNAYLVLRGQSYRGNENPFYSIDEIMDNDLHLHYIIYVNFLDLIRFMLNYGHKRHGAQNVYQVLRGISYRGKEQDVSALRIPQYTVVYKKNPLYPIDEIMNTILMFNRSSQTPKSISSA</sequence>
<accession>A0A9P4HZ66</accession>
<evidence type="ECO:0000313" key="2">
    <source>
        <dbReference type="Proteomes" id="UP000799776"/>
    </source>
</evidence>
<dbReference type="Proteomes" id="UP000799776">
    <property type="component" value="Unassembled WGS sequence"/>
</dbReference>
<organism evidence="1 2">
    <name type="scientific">Saccharata proteae CBS 121410</name>
    <dbReference type="NCBI Taxonomy" id="1314787"/>
    <lineage>
        <taxon>Eukaryota</taxon>
        <taxon>Fungi</taxon>
        <taxon>Dikarya</taxon>
        <taxon>Ascomycota</taxon>
        <taxon>Pezizomycotina</taxon>
        <taxon>Dothideomycetes</taxon>
        <taxon>Dothideomycetes incertae sedis</taxon>
        <taxon>Botryosphaeriales</taxon>
        <taxon>Saccharataceae</taxon>
        <taxon>Saccharata</taxon>
    </lineage>
</organism>
<keyword evidence="2" id="KW-1185">Reference proteome</keyword>
<evidence type="ECO:0000313" key="1">
    <source>
        <dbReference type="EMBL" id="KAF2090588.1"/>
    </source>
</evidence>
<dbReference type="AlphaFoldDB" id="A0A9P4HZ66"/>
<name>A0A9P4HZ66_9PEZI</name>
<proteinExistence type="predicted"/>
<dbReference type="EMBL" id="ML978712">
    <property type="protein sequence ID" value="KAF2090588.1"/>
    <property type="molecule type" value="Genomic_DNA"/>
</dbReference>